<dbReference type="KEGG" id="msar:MSAR_04380"/>
<evidence type="ECO:0000313" key="1">
    <source>
        <dbReference type="EMBL" id="BBY57302.1"/>
    </source>
</evidence>
<organism evidence="1 2">
    <name type="scientific">Mycolicibacterium sarraceniae</name>
    <dbReference type="NCBI Taxonomy" id="1534348"/>
    <lineage>
        <taxon>Bacteria</taxon>
        <taxon>Bacillati</taxon>
        <taxon>Actinomycetota</taxon>
        <taxon>Actinomycetes</taxon>
        <taxon>Mycobacteriales</taxon>
        <taxon>Mycobacteriaceae</taxon>
        <taxon>Mycolicibacterium</taxon>
    </lineage>
</organism>
<reference evidence="1 2" key="1">
    <citation type="journal article" date="2019" name="Emerg. Microbes Infect.">
        <title>Comprehensive subspecies identification of 175 nontuberculous mycobacteria species based on 7547 genomic profiles.</title>
        <authorList>
            <person name="Matsumoto Y."/>
            <person name="Kinjo T."/>
            <person name="Motooka D."/>
            <person name="Nabeya D."/>
            <person name="Jung N."/>
            <person name="Uechi K."/>
            <person name="Horii T."/>
            <person name="Iida T."/>
            <person name="Fujita J."/>
            <person name="Nakamura S."/>
        </authorList>
    </citation>
    <scope>NUCLEOTIDE SEQUENCE [LARGE SCALE GENOMIC DNA]</scope>
    <source>
        <strain evidence="1 2">JCM 30395</strain>
    </source>
</reference>
<sequence length="71" mass="7528">MWAPITTSGVTWAAGSSGLTASTRRLWPSAIAAWWVILASCPPPTMATIGGLGLFDTAIMVSDLHEYAHVR</sequence>
<proteinExistence type="predicted"/>
<evidence type="ECO:0000313" key="2">
    <source>
        <dbReference type="Proteomes" id="UP000466445"/>
    </source>
</evidence>
<dbReference type="EMBL" id="AP022595">
    <property type="protein sequence ID" value="BBY57302.1"/>
    <property type="molecule type" value="Genomic_DNA"/>
</dbReference>
<gene>
    <name evidence="1" type="ORF">MSAR_04380</name>
</gene>
<protein>
    <submittedName>
        <fullName evidence="1">Uncharacterized protein</fullName>
    </submittedName>
</protein>
<dbReference type="Proteomes" id="UP000466445">
    <property type="component" value="Chromosome"/>
</dbReference>
<accession>A0A7I7SK60</accession>
<keyword evidence="2" id="KW-1185">Reference proteome</keyword>
<dbReference type="AlphaFoldDB" id="A0A7I7SK60"/>
<name>A0A7I7SK60_9MYCO</name>